<sequence length="365" mass="38690">MMEASDVSKDTGMTSPLTGTLDTPAVLSIASLPPSTPLSPPSLPSSLPPARPCRPKPPPPTARSSQVPPLPPSTPPSLPPPLPPASKPLPPAFNPPPSLPPPLSPTPVSPTPLISLQPTVSSDPSFTPLPPILSPTTTSSSSSSPPPQVPPFNPPSTPTPPLLSPIDRLIGSASVWQPKGLSQDQTTNIMEKEMAGAFLVHSKEDKGLTLLVRLPDEQGPPLIHKLMVKQQKKYFWTSNLNEQAKNNDLDENHSRPYLYVNPITVEESPDKVLNHSSTSKPDIIPNQNISSSLQNGEAPQKVSPEVKGPAKITSNQEIKYKRPPPRPPSLASGSGMGLLFSSASSHHTSSSVSPAAERKKKEGEE</sequence>
<feature type="compositionally biased region" description="Low complexity" evidence="1">
    <location>
        <begin position="134"/>
        <end position="143"/>
    </location>
</feature>
<feature type="compositionally biased region" description="Basic and acidic residues" evidence="1">
    <location>
        <begin position="356"/>
        <end position="365"/>
    </location>
</feature>
<evidence type="ECO:0000256" key="1">
    <source>
        <dbReference type="SAM" id="MobiDB-lite"/>
    </source>
</evidence>
<dbReference type="Proteomes" id="UP000424527">
    <property type="component" value="Unassembled WGS sequence"/>
</dbReference>
<feature type="region of interest" description="Disordered" evidence="1">
    <location>
        <begin position="271"/>
        <end position="365"/>
    </location>
</feature>
<feature type="compositionally biased region" description="Pro residues" evidence="1">
    <location>
        <begin position="34"/>
        <end position="61"/>
    </location>
</feature>
<dbReference type="EMBL" id="REGW02001046">
    <property type="protein sequence ID" value="KAE8277223.1"/>
    <property type="molecule type" value="Genomic_DNA"/>
</dbReference>
<feature type="compositionally biased region" description="Pro residues" evidence="1">
    <location>
        <begin position="68"/>
        <end position="110"/>
    </location>
</feature>
<name>A0A6G0HDF0_LARCR</name>
<proteinExistence type="predicted"/>
<accession>A0A6G0HDF0</accession>
<dbReference type="AlphaFoldDB" id="A0A6G0HDF0"/>
<comment type="caution">
    <text evidence="2">The sequence shown here is derived from an EMBL/GenBank/DDBJ whole genome shotgun (WGS) entry which is preliminary data.</text>
</comment>
<feature type="compositionally biased region" description="Polar residues" evidence="1">
    <location>
        <begin position="11"/>
        <end position="21"/>
    </location>
</feature>
<feature type="region of interest" description="Disordered" evidence="1">
    <location>
        <begin position="1"/>
        <end position="168"/>
    </location>
</feature>
<feature type="compositionally biased region" description="Low complexity" evidence="1">
    <location>
        <begin position="341"/>
        <end position="353"/>
    </location>
</feature>
<organism evidence="2 3">
    <name type="scientific">Larimichthys crocea</name>
    <name type="common">Large yellow croaker</name>
    <name type="synonym">Pseudosciaena crocea</name>
    <dbReference type="NCBI Taxonomy" id="215358"/>
    <lineage>
        <taxon>Eukaryota</taxon>
        <taxon>Metazoa</taxon>
        <taxon>Chordata</taxon>
        <taxon>Craniata</taxon>
        <taxon>Vertebrata</taxon>
        <taxon>Euteleostomi</taxon>
        <taxon>Actinopterygii</taxon>
        <taxon>Neopterygii</taxon>
        <taxon>Teleostei</taxon>
        <taxon>Neoteleostei</taxon>
        <taxon>Acanthomorphata</taxon>
        <taxon>Eupercaria</taxon>
        <taxon>Sciaenidae</taxon>
        <taxon>Larimichthys</taxon>
    </lineage>
</organism>
<evidence type="ECO:0000313" key="3">
    <source>
        <dbReference type="Proteomes" id="UP000424527"/>
    </source>
</evidence>
<feature type="compositionally biased region" description="Polar residues" evidence="1">
    <location>
        <begin position="274"/>
        <end position="297"/>
    </location>
</feature>
<protein>
    <submittedName>
        <fullName evidence="2">Uncharacterized protein</fullName>
    </submittedName>
</protein>
<reference evidence="2 3" key="1">
    <citation type="submission" date="2019-07" db="EMBL/GenBank/DDBJ databases">
        <title>Chromosome genome assembly for large yellow croaker.</title>
        <authorList>
            <person name="Xiao S."/>
        </authorList>
    </citation>
    <scope>NUCLEOTIDE SEQUENCE [LARGE SCALE GENOMIC DNA]</scope>
    <source>
        <strain evidence="2">JMULYC20181020</strain>
        <tissue evidence="2">Muscle</tissue>
    </source>
</reference>
<feature type="compositionally biased region" description="Pro residues" evidence="1">
    <location>
        <begin position="144"/>
        <end position="163"/>
    </location>
</feature>
<evidence type="ECO:0000313" key="2">
    <source>
        <dbReference type="EMBL" id="KAE8277223.1"/>
    </source>
</evidence>
<dbReference type="PRINTS" id="PR01217">
    <property type="entry name" value="PRICHEXTENSN"/>
</dbReference>
<keyword evidence="3" id="KW-1185">Reference proteome</keyword>
<gene>
    <name evidence="2" type="ORF">D5F01_LYC24927</name>
</gene>